<accession>A0ABU1TNM5</accession>
<gene>
    <name evidence="1" type="ORF">J2X31_001043</name>
</gene>
<dbReference type="Proteomes" id="UP001255185">
    <property type="component" value="Unassembled WGS sequence"/>
</dbReference>
<proteinExistence type="predicted"/>
<name>A0ABU1TNM5_9FLAO</name>
<keyword evidence="2" id="KW-1185">Reference proteome</keyword>
<dbReference type="EMBL" id="JAVDVI010000003">
    <property type="protein sequence ID" value="MDR6967043.1"/>
    <property type="molecule type" value="Genomic_DNA"/>
</dbReference>
<comment type="caution">
    <text evidence="1">The sequence shown here is derived from an EMBL/GenBank/DDBJ whole genome shotgun (WGS) entry which is preliminary data.</text>
</comment>
<dbReference type="RefSeq" id="WP_310024984.1">
    <property type="nucleotide sequence ID" value="NZ_JAVDVI010000003.1"/>
</dbReference>
<organism evidence="1 2">
    <name type="scientific">Flavobacterium arsenatis</name>
    <dbReference type="NCBI Taxonomy" id="1484332"/>
    <lineage>
        <taxon>Bacteria</taxon>
        <taxon>Pseudomonadati</taxon>
        <taxon>Bacteroidota</taxon>
        <taxon>Flavobacteriia</taxon>
        <taxon>Flavobacteriales</taxon>
        <taxon>Flavobacteriaceae</taxon>
        <taxon>Flavobacterium</taxon>
    </lineage>
</organism>
<evidence type="ECO:0000313" key="2">
    <source>
        <dbReference type="Proteomes" id="UP001255185"/>
    </source>
</evidence>
<evidence type="ECO:0000313" key="1">
    <source>
        <dbReference type="EMBL" id="MDR6967043.1"/>
    </source>
</evidence>
<protein>
    <recommendedName>
        <fullName evidence="3">Tetratricopeptide repeat protein</fullName>
    </recommendedName>
</protein>
<evidence type="ECO:0008006" key="3">
    <source>
        <dbReference type="Google" id="ProtNLM"/>
    </source>
</evidence>
<sequence length="80" mass="9561">MNLARESFIINDYDKTFYYLKNAEKEGIHNGLFWYYLGISVHYRGNESAAKRYLKKGFEKFGCFECSDAYEKLYGKKLKF</sequence>
<reference evidence="1 2" key="1">
    <citation type="submission" date="2023-07" db="EMBL/GenBank/DDBJ databases">
        <title>Sorghum-associated microbial communities from plants grown in Nebraska, USA.</title>
        <authorList>
            <person name="Schachtman D."/>
        </authorList>
    </citation>
    <scope>NUCLEOTIDE SEQUENCE [LARGE SCALE GENOMIC DNA]</scope>
    <source>
        <strain evidence="1 2">3773</strain>
    </source>
</reference>